<sequence>MQKYIKFASYKSIITKIMSEQSKSNTLQQKDAPDWFASWFDSPYYHILYQHRNDEEAHFFMDNLTQYLNMDEGSKVLDLACGKGRHAVYLNQLGFDVLGVDLSENSIQIAKNNENDQLHFRVHDMREPIGEKFDAVLNLFTSFGYFENKNDNLKTLRAIQSSVSEYGFAVIDFMNVPYVVEHLIAHETKILNDITFHIHRYLEAGFIHKEIRFEDKGQSYFFVEKVAALTLSDFELMMEEAGIYLLDIFGDYKLKKYHKTESQRLIMIFK</sequence>
<dbReference type="Gene3D" id="3.40.50.150">
    <property type="entry name" value="Vaccinia Virus protein VP39"/>
    <property type="match status" value="1"/>
</dbReference>
<dbReference type="CDD" id="cd02440">
    <property type="entry name" value="AdoMet_MTases"/>
    <property type="match status" value="1"/>
</dbReference>
<proteinExistence type="predicted"/>
<dbReference type="PANTHER" id="PTHR43861">
    <property type="entry name" value="TRANS-ACONITATE 2-METHYLTRANSFERASE-RELATED"/>
    <property type="match status" value="1"/>
</dbReference>
<feature type="domain" description="Methyltransferase" evidence="2">
    <location>
        <begin position="76"/>
        <end position="159"/>
    </location>
</feature>
<evidence type="ECO:0000259" key="2">
    <source>
        <dbReference type="Pfam" id="PF13649"/>
    </source>
</evidence>
<dbReference type="Pfam" id="PF13649">
    <property type="entry name" value="Methyltransf_25"/>
    <property type="match status" value="1"/>
</dbReference>
<dbReference type="GO" id="GO:0032259">
    <property type="term" value="P:methylation"/>
    <property type="evidence" value="ECO:0007669"/>
    <property type="project" value="UniProtKB-KW"/>
</dbReference>
<evidence type="ECO:0000313" key="4">
    <source>
        <dbReference type="Proteomes" id="UP000320773"/>
    </source>
</evidence>
<dbReference type="InterPro" id="IPR041698">
    <property type="entry name" value="Methyltransf_25"/>
</dbReference>
<protein>
    <submittedName>
        <fullName evidence="3">Methyltransferase family protein</fullName>
    </submittedName>
</protein>
<dbReference type="EMBL" id="VFPJ01000001">
    <property type="protein sequence ID" value="TQM39234.1"/>
    <property type="molecule type" value="Genomic_DNA"/>
</dbReference>
<dbReference type="SUPFAM" id="SSF53335">
    <property type="entry name" value="S-adenosyl-L-methionine-dependent methyltransferases"/>
    <property type="match status" value="1"/>
</dbReference>
<evidence type="ECO:0000313" key="3">
    <source>
        <dbReference type="EMBL" id="TQM39234.1"/>
    </source>
</evidence>
<dbReference type="GO" id="GO:0008168">
    <property type="term" value="F:methyltransferase activity"/>
    <property type="evidence" value="ECO:0007669"/>
    <property type="project" value="UniProtKB-KW"/>
</dbReference>
<dbReference type="Gene3D" id="2.20.25.110">
    <property type="entry name" value="S-adenosyl-L-methionine-dependent methyltransferases"/>
    <property type="match status" value="1"/>
</dbReference>
<keyword evidence="1 3" id="KW-0808">Transferase</keyword>
<dbReference type="InterPro" id="IPR029063">
    <property type="entry name" value="SAM-dependent_MTases_sf"/>
</dbReference>
<accession>A0A543FZQ8</accession>
<gene>
    <name evidence="3" type="ORF">BC670_0007</name>
</gene>
<organism evidence="3 4">
    <name type="scientific">Flavobacterium branchiophilum</name>
    <dbReference type="NCBI Taxonomy" id="55197"/>
    <lineage>
        <taxon>Bacteria</taxon>
        <taxon>Pseudomonadati</taxon>
        <taxon>Bacteroidota</taxon>
        <taxon>Flavobacteriia</taxon>
        <taxon>Flavobacteriales</taxon>
        <taxon>Flavobacteriaceae</taxon>
        <taxon>Flavobacterium</taxon>
    </lineage>
</organism>
<name>A0A543FZQ8_9FLAO</name>
<keyword evidence="3" id="KW-0489">Methyltransferase</keyword>
<dbReference type="AlphaFoldDB" id="A0A543FZQ8"/>
<evidence type="ECO:0000256" key="1">
    <source>
        <dbReference type="ARBA" id="ARBA00022679"/>
    </source>
</evidence>
<comment type="caution">
    <text evidence="3">The sequence shown here is derived from an EMBL/GenBank/DDBJ whole genome shotgun (WGS) entry which is preliminary data.</text>
</comment>
<dbReference type="Proteomes" id="UP000320773">
    <property type="component" value="Unassembled WGS sequence"/>
</dbReference>
<reference evidence="3 4" key="1">
    <citation type="submission" date="2019-06" db="EMBL/GenBank/DDBJ databases">
        <title>Genomic Encyclopedia of Archaeal and Bacterial Type Strains, Phase II (KMG-II): from individual species to whole genera.</title>
        <authorList>
            <person name="Goeker M."/>
        </authorList>
    </citation>
    <scope>NUCLEOTIDE SEQUENCE [LARGE SCALE GENOMIC DNA]</scope>
    <source>
        <strain evidence="3 4">DSM 24789</strain>
    </source>
</reference>